<proteinExistence type="predicted"/>
<dbReference type="RefSeq" id="YP_009664868.1">
    <property type="nucleotide sequence ID" value="NC_043125.1"/>
</dbReference>
<accession>M9QRH9</accession>
<keyword evidence="3" id="KW-0808">Transferase</keyword>
<dbReference type="GO" id="GO:0039694">
    <property type="term" value="P:viral RNA genome replication"/>
    <property type="evidence" value="ECO:0007669"/>
    <property type="project" value="InterPro"/>
</dbReference>
<protein>
    <recommendedName>
        <fullName evidence="2">RNA-directed RNA polymerase L</fullName>
        <ecNumber evidence="1">2.7.7.48</ecNumber>
    </recommendedName>
    <alternativeName>
        <fullName evidence="4">Large structural protein</fullName>
    </alternativeName>
    <alternativeName>
        <fullName evidence="6">Replicase</fullName>
    </alternativeName>
    <alternativeName>
        <fullName evidence="5">Transcriptase</fullName>
    </alternativeName>
</protein>
<evidence type="ECO:0000259" key="7">
    <source>
        <dbReference type="PROSITE" id="PS50525"/>
    </source>
</evidence>
<dbReference type="Pfam" id="PF04196">
    <property type="entry name" value="Bunya_RdRp"/>
    <property type="match status" value="1"/>
</dbReference>
<organism evidence="8">
    <name type="scientific">Longquan virus</name>
    <dbReference type="NCBI Taxonomy" id="1283294"/>
    <lineage>
        <taxon>Viruses</taxon>
        <taxon>Riboviria</taxon>
        <taxon>Orthornavirae</taxon>
        <taxon>Negarnaviricota</taxon>
        <taxon>Polyploviricotina</taxon>
        <taxon>Bunyaviricetes</taxon>
        <taxon>Elliovirales</taxon>
        <taxon>Hantaviridae</taxon>
        <taxon>Mammantavirinae</taxon>
        <taxon>Loanvirus</taxon>
        <taxon>Loanvirus longquanense</taxon>
    </lineage>
</organism>
<evidence type="ECO:0000256" key="4">
    <source>
        <dbReference type="ARBA" id="ARBA00030285"/>
    </source>
</evidence>
<sequence length="108" mass="12634">NLHDGLKNDSLKNCVIDAITNIYETEFFISRRLRGYIDQMEKKEKNVIDFLEFFKYTEGRSGLVRGNWLQGNLNKCSSLFGVAVSLLFKRIWSELFPELDCFIEVAHH</sequence>
<evidence type="ECO:0000256" key="3">
    <source>
        <dbReference type="ARBA" id="ARBA00022679"/>
    </source>
</evidence>
<dbReference type="KEGG" id="vg:40524990"/>
<name>M9QRH9_9VIRU</name>
<dbReference type="GO" id="GO:0003968">
    <property type="term" value="F:RNA-directed RNA polymerase activity"/>
    <property type="evidence" value="ECO:0007669"/>
    <property type="project" value="UniProtKB-EC"/>
</dbReference>
<evidence type="ECO:0000256" key="1">
    <source>
        <dbReference type="ARBA" id="ARBA00012494"/>
    </source>
</evidence>
<dbReference type="InterPro" id="IPR007322">
    <property type="entry name" value="RNA_pol_bunyavir"/>
</dbReference>
<evidence type="ECO:0000256" key="2">
    <source>
        <dbReference type="ARBA" id="ARBA00018602"/>
    </source>
</evidence>
<dbReference type="EC" id="2.7.7.48" evidence="1"/>
<dbReference type="InterPro" id="IPR007099">
    <property type="entry name" value="RNA-dir_pol_NSvirus"/>
</dbReference>
<evidence type="ECO:0000313" key="8">
    <source>
        <dbReference type="EMBL" id="AGI62329.1"/>
    </source>
</evidence>
<feature type="domain" description="RdRp catalytic" evidence="7">
    <location>
        <begin position="1"/>
        <end position="108"/>
    </location>
</feature>
<dbReference type="GO" id="GO:0006351">
    <property type="term" value="P:DNA-templated transcription"/>
    <property type="evidence" value="ECO:0007669"/>
    <property type="project" value="InterPro"/>
</dbReference>
<dbReference type="EMBL" id="JX465383">
    <property type="protein sequence ID" value="AGI62329.1"/>
    <property type="molecule type" value="Viral_cRNA"/>
</dbReference>
<evidence type="ECO:0000256" key="5">
    <source>
        <dbReference type="ARBA" id="ARBA00030436"/>
    </source>
</evidence>
<evidence type="ECO:0000256" key="6">
    <source>
        <dbReference type="ARBA" id="ARBA00031012"/>
    </source>
</evidence>
<feature type="non-terminal residue" evidence="8">
    <location>
        <position position="1"/>
    </location>
</feature>
<dbReference type="PROSITE" id="PS50525">
    <property type="entry name" value="RDRP_SSRNA_NEG_SEG"/>
    <property type="match status" value="1"/>
</dbReference>
<reference evidence="8" key="2">
    <citation type="journal article" date="2013" name="PLoS Pathog.">
        <title>Phylogeny and origins of hantaviruses harbored by bats, insectivores, and rodents.</title>
        <authorList>
            <person name="Guo W.P."/>
            <person name="Lin X.D."/>
            <person name="Wang W."/>
            <person name="Tian J.H."/>
            <person name="Cong M.L."/>
            <person name="Zhang H.L."/>
            <person name="Wang M.R."/>
            <person name="Zhou R.H."/>
            <person name="Wang J.B."/>
            <person name="Li M.H."/>
            <person name="Xu J."/>
            <person name="Holmes E.C."/>
            <person name="Zhang Y.Z."/>
        </authorList>
    </citation>
    <scope>NUCLEOTIDE SEQUENCE</scope>
    <source>
        <strain evidence="8">Longquan-Ra-56</strain>
    </source>
</reference>
<feature type="non-terminal residue" evidence="8">
    <location>
        <position position="108"/>
    </location>
</feature>
<dbReference type="GeneID" id="40524990"/>
<reference evidence="8" key="1">
    <citation type="submission" date="2012-07" db="EMBL/GenBank/DDBJ databases">
        <authorList>
            <person name="Guo W.-P."/>
            <person name="Wang W."/>
            <person name="Zhou R.-H."/>
            <person name="Zhang Y.-Z."/>
            <person name="Lin X.-D."/>
        </authorList>
    </citation>
    <scope>NUCLEOTIDE SEQUENCE</scope>
    <source>
        <strain evidence="8">Longquan-Ra-56</strain>
    </source>
</reference>